<gene>
    <name evidence="16" type="ORF">GARC_1181</name>
</gene>
<keyword evidence="6" id="KW-0408">Iron</keyword>
<keyword evidence="5 11" id="KW-0812">Transmembrane</keyword>
<dbReference type="eggNOG" id="COG1629">
    <property type="taxonomic scope" value="Bacteria"/>
</dbReference>
<feature type="domain" description="TonB-dependent receptor plug" evidence="15">
    <location>
        <begin position="67"/>
        <end position="181"/>
    </location>
</feature>
<keyword evidence="16" id="KW-0675">Receptor</keyword>
<evidence type="ECO:0000256" key="2">
    <source>
        <dbReference type="ARBA" id="ARBA00022448"/>
    </source>
</evidence>
<comment type="caution">
    <text evidence="16">The sequence shown here is derived from an EMBL/GenBank/DDBJ whole genome shotgun (WGS) entry which is preliminary data.</text>
</comment>
<evidence type="ECO:0000256" key="3">
    <source>
        <dbReference type="ARBA" id="ARBA00022452"/>
    </source>
</evidence>
<comment type="subcellular location">
    <subcellularLocation>
        <location evidence="1 11">Cell outer membrane</location>
        <topology evidence="1 11">Multi-pass membrane protein</topology>
    </subcellularLocation>
</comment>
<dbReference type="Proteomes" id="UP000006327">
    <property type="component" value="Unassembled WGS sequence"/>
</dbReference>
<dbReference type="InterPro" id="IPR012910">
    <property type="entry name" value="Plug_dom"/>
</dbReference>
<dbReference type="SUPFAM" id="SSF56935">
    <property type="entry name" value="Porins"/>
    <property type="match status" value="1"/>
</dbReference>
<proteinExistence type="inferred from homology"/>
<evidence type="ECO:0000256" key="11">
    <source>
        <dbReference type="PROSITE-ProRule" id="PRU01360"/>
    </source>
</evidence>
<feature type="domain" description="TonB-dependent receptor-like beta-barrel" evidence="14">
    <location>
        <begin position="287"/>
        <end position="874"/>
    </location>
</feature>
<evidence type="ECO:0000256" key="13">
    <source>
        <dbReference type="SAM" id="SignalP"/>
    </source>
</evidence>
<accession>K6Y2I3</accession>
<dbReference type="PROSITE" id="PS52016">
    <property type="entry name" value="TONB_DEPENDENT_REC_3"/>
    <property type="match status" value="1"/>
</dbReference>
<protein>
    <submittedName>
        <fullName evidence="16">TonB-dependent receptor</fullName>
    </submittedName>
</protein>
<dbReference type="eggNOG" id="COG4206">
    <property type="taxonomic scope" value="Bacteria"/>
</dbReference>
<dbReference type="GO" id="GO:0009279">
    <property type="term" value="C:cell outer membrane"/>
    <property type="evidence" value="ECO:0007669"/>
    <property type="project" value="UniProtKB-SubCell"/>
</dbReference>
<feature type="signal peptide" evidence="13">
    <location>
        <begin position="1"/>
        <end position="40"/>
    </location>
</feature>
<evidence type="ECO:0000259" key="14">
    <source>
        <dbReference type="Pfam" id="PF00593"/>
    </source>
</evidence>
<dbReference type="Pfam" id="PF00593">
    <property type="entry name" value="TonB_dep_Rec_b-barrel"/>
    <property type="match status" value="1"/>
</dbReference>
<keyword evidence="4" id="KW-0410">Iron transport</keyword>
<reference evidence="16 17" key="1">
    <citation type="journal article" date="2017" name="Antonie Van Leeuwenhoek">
        <title>Rhizobium rhizosphaerae sp. nov., a novel species isolated from rice rhizosphere.</title>
        <authorList>
            <person name="Zhao J.J."/>
            <person name="Zhang J."/>
            <person name="Zhang R.J."/>
            <person name="Zhang C.W."/>
            <person name="Yin H.Q."/>
            <person name="Zhang X.X."/>
        </authorList>
    </citation>
    <scope>NUCLEOTIDE SEQUENCE [LARGE SCALE GENOMIC DNA]</scope>
    <source>
        <strain evidence="16 17">BSs20135</strain>
    </source>
</reference>
<keyword evidence="2 11" id="KW-0813">Transport</keyword>
<feature type="chain" id="PRO_5003896997" evidence="13">
    <location>
        <begin position="41"/>
        <end position="909"/>
    </location>
</feature>
<evidence type="ECO:0000256" key="9">
    <source>
        <dbReference type="ARBA" id="ARBA00023136"/>
    </source>
</evidence>
<dbReference type="InterPro" id="IPR039426">
    <property type="entry name" value="TonB-dep_rcpt-like"/>
</dbReference>
<evidence type="ECO:0000256" key="12">
    <source>
        <dbReference type="RuleBase" id="RU003357"/>
    </source>
</evidence>
<keyword evidence="8 12" id="KW-0798">TonB box</keyword>
<keyword evidence="7" id="KW-0406">Ion transport</keyword>
<organism evidence="16 17">
    <name type="scientific">Paraglaciecola arctica BSs20135</name>
    <dbReference type="NCBI Taxonomy" id="493475"/>
    <lineage>
        <taxon>Bacteria</taxon>
        <taxon>Pseudomonadati</taxon>
        <taxon>Pseudomonadota</taxon>
        <taxon>Gammaproteobacteria</taxon>
        <taxon>Alteromonadales</taxon>
        <taxon>Alteromonadaceae</taxon>
        <taxon>Paraglaciecola</taxon>
    </lineage>
</organism>
<evidence type="ECO:0000256" key="7">
    <source>
        <dbReference type="ARBA" id="ARBA00023065"/>
    </source>
</evidence>
<sequence>MELINKLEKTIFTQPQMQTFHKRKITCAVLLAMASVPVIAAESTAPEVKNNKIETIEVTATKRTESIQDIPVSVSALNGSSLENLGIDNFQDYVEFLPNVVFQGTGPGQNEIYIRGAATTQANIALSSVTALQPSVAFYLDEQPVSMQGRNLDIYATDMERVEVLPGPQGTLFGASSQSGTVRMITKKPDHSGVSGGFDSSVSFTRGGEMSNSVEAYFNLPVSDDTAIRAVVYNQHQGGWIDNVLNEPGTGNGSYQSSAVVIDRVSNGPLADPTNTPTISPKNDALVEDDFNDATYSGVRFGVHHNFNEDWSLLVQHTAQTLNTDGVFSYDPNLEGESSTNRFVPEDNQDEFGLTTWTLEGRLAKLDVVYTGGYLDRNIDSTIDYTGYTNAGLFSAFYTCEYSSADPADQYCADPTKWYKEKTETSRNTHELRFNTSTDNSWRVTAGVFYDDQTLASVGKFKMANTELFPDLSTVLKGQDGINSDGGPYSSEVSFVNDVNHQIKQVAVFGQAEYDLTDSVTATLGARWYQIEDIYKGSTSTVDVSSRVKAFGTQDEGLLESALLETDKNDSVEAVMAAIDSGQLEVDLLDGDGVLTVDDVIYKASVDWKVNDDVLLFTTYSEGFRPPVTNRVGGGKATSNEGAFENFRIPVYSTTDTLKNYEVGMKGDFFDGVLRVNATGYYSEITDLQTSRYDPTNISFLQFADNVGDAEIRGIDGDITWLATDDLVINGAFSLIDSELTRLNDELQGIAPPVGSKLPYSADLSANVRARYYFQLPNGWDGFVNGSLSYTGDRLAGMNMGAYALEDATNLIYGTGTGLSIEREADVYSGVNYPDRNGEDFAGGRYIQDSYVLGNVSVGVNHDGWKVELYVDNVTDEHAVLYIDNQQYTPKVVTNRPRTVGMRMSYDFY</sequence>
<evidence type="ECO:0000256" key="6">
    <source>
        <dbReference type="ARBA" id="ARBA00023004"/>
    </source>
</evidence>
<evidence type="ECO:0000256" key="5">
    <source>
        <dbReference type="ARBA" id="ARBA00022692"/>
    </source>
</evidence>
<evidence type="ECO:0000256" key="10">
    <source>
        <dbReference type="ARBA" id="ARBA00023237"/>
    </source>
</evidence>
<evidence type="ECO:0000313" key="17">
    <source>
        <dbReference type="Proteomes" id="UP000006327"/>
    </source>
</evidence>
<evidence type="ECO:0000256" key="8">
    <source>
        <dbReference type="ARBA" id="ARBA00023077"/>
    </source>
</evidence>
<evidence type="ECO:0000313" key="16">
    <source>
        <dbReference type="EMBL" id="GAC18161.1"/>
    </source>
</evidence>
<keyword evidence="3 11" id="KW-1134">Transmembrane beta strand</keyword>
<keyword evidence="10 11" id="KW-0998">Cell outer membrane</keyword>
<dbReference type="Gene3D" id="2.40.170.20">
    <property type="entry name" value="TonB-dependent receptor, beta-barrel domain"/>
    <property type="match status" value="2"/>
</dbReference>
<evidence type="ECO:0000256" key="4">
    <source>
        <dbReference type="ARBA" id="ARBA00022496"/>
    </source>
</evidence>
<evidence type="ECO:0000259" key="15">
    <source>
        <dbReference type="Pfam" id="PF07715"/>
    </source>
</evidence>
<evidence type="ECO:0000256" key="1">
    <source>
        <dbReference type="ARBA" id="ARBA00004571"/>
    </source>
</evidence>
<keyword evidence="17" id="KW-1185">Reference proteome</keyword>
<dbReference type="Pfam" id="PF07715">
    <property type="entry name" value="Plug"/>
    <property type="match status" value="1"/>
</dbReference>
<dbReference type="GO" id="GO:0006826">
    <property type="term" value="P:iron ion transport"/>
    <property type="evidence" value="ECO:0007669"/>
    <property type="project" value="UniProtKB-KW"/>
</dbReference>
<dbReference type="InterPro" id="IPR036942">
    <property type="entry name" value="Beta-barrel_TonB_sf"/>
</dbReference>
<dbReference type="InterPro" id="IPR000531">
    <property type="entry name" value="Beta-barrel_TonB"/>
</dbReference>
<dbReference type="PANTHER" id="PTHR32552:SF81">
    <property type="entry name" value="TONB-DEPENDENT OUTER MEMBRANE RECEPTOR"/>
    <property type="match status" value="1"/>
</dbReference>
<comment type="similarity">
    <text evidence="11 12">Belongs to the TonB-dependent receptor family.</text>
</comment>
<keyword evidence="9 11" id="KW-0472">Membrane</keyword>
<dbReference type="EMBL" id="BAEO01000014">
    <property type="protein sequence ID" value="GAC18161.1"/>
    <property type="molecule type" value="Genomic_DNA"/>
</dbReference>
<dbReference type="PANTHER" id="PTHR32552">
    <property type="entry name" value="FERRICHROME IRON RECEPTOR-RELATED"/>
    <property type="match status" value="1"/>
</dbReference>
<name>K6Y2I3_9ALTE</name>
<dbReference type="AlphaFoldDB" id="K6Y2I3"/>
<dbReference type="STRING" id="493475.GARC_1181"/>
<keyword evidence="13" id="KW-0732">Signal</keyword>